<accession>A0ABP0KHQ8</accession>
<protein>
    <recommendedName>
        <fullName evidence="4">Cellulase</fullName>
    </recommendedName>
</protein>
<proteinExistence type="predicted"/>
<sequence>MGVNAGCYWQEATAPLNWKEGEEEAAHAAQAAAAAWSAAASASQAAVAHSNCFGDGSPTQNLGCPYHIYWGTCVLSAGCNWHGQSALGGWCAGGAQCTYQPVATSCMVTPGCFWKSATAPLQIPM</sequence>
<evidence type="ECO:0000313" key="3">
    <source>
        <dbReference type="Proteomes" id="UP001642484"/>
    </source>
</evidence>
<gene>
    <name evidence="1" type="ORF">CCMP2556_LOCUS16330</name>
    <name evidence="2" type="ORF">CCMP2556_LOCUS16351</name>
</gene>
<keyword evidence="3" id="KW-1185">Reference proteome</keyword>
<dbReference type="EMBL" id="CAXAMN010008735">
    <property type="protein sequence ID" value="CAK9026351.1"/>
    <property type="molecule type" value="Genomic_DNA"/>
</dbReference>
<evidence type="ECO:0008006" key="4">
    <source>
        <dbReference type="Google" id="ProtNLM"/>
    </source>
</evidence>
<dbReference type="Proteomes" id="UP001642484">
    <property type="component" value="Unassembled WGS sequence"/>
</dbReference>
<name>A0ABP0KHQ8_9DINO</name>
<dbReference type="EMBL" id="CAXAMN010008757">
    <property type="protein sequence ID" value="CAK9026401.1"/>
    <property type="molecule type" value="Genomic_DNA"/>
</dbReference>
<evidence type="ECO:0000313" key="1">
    <source>
        <dbReference type="EMBL" id="CAK9026351.1"/>
    </source>
</evidence>
<comment type="caution">
    <text evidence="1">The sequence shown here is derived from an EMBL/GenBank/DDBJ whole genome shotgun (WGS) entry which is preliminary data.</text>
</comment>
<evidence type="ECO:0000313" key="2">
    <source>
        <dbReference type="EMBL" id="CAK9026401.1"/>
    </source>
</evidence>
<reference evidence="1 3" key="1">
    <citation type="submission" date="2024-02" db="EMBL/GenBank/DDBJ databases">
        <authorList>
            <person name="Chen Y."/>
            <person name="Shah S."/>
            <person name="Dougan E. K."/>
            <person name="Thang M."/>
            <person name="Chan C."/>
        </authorList>
    </citation>
    <scope>NUCLEOTIDE SEQUENCE [LARGE SCALE GENOMIC DNA]</scope>
</reference>
<organism evidence="1 3">
    <name type="scientific">Durusdinium trenchii</name>
    <dbReference type="NCBI Taxonomy" id="1381693"/>
    <lineage>
        <taxon>Eukaryota</taxon>
        <taxon>Sar</taxon>
        <taxon>Alveolata</taxon>
        <taxon>Dinophyceae</taxon>
        <taxon>Suessiales</taxon>
        <taxon>Symbiodiniaceae</taxon>
        <taxon>Durusdinium</taxon>
    </lineage>
</organism>